<feature type="coiled-coil region" evidence="11">
    <location>
        <begin position="474"/>
        <end position="518"/>
    </location>
</feature>
<evidence type="ECO:0000256" key="9">
    <source>
        <dbReference type="ARBA" id="ARBA00023175"/>
    </source>
</evidence>
<dbReference type="InterPro" id="IPR043157">
    <property type="entry name" value="Dynein_AAA1S"/>
</dbReference>
<dbReference type="InterPro" id="IPR013602">
    <property type="entry name" value="Dynein_heavy_linker"/>
</dbReference>
<dbReference type="Gene3D" id="1.10.8.710">
    <property type="match status" value="1"/>
</dbReference>
<feature type="domain" description="Dynein heavy chain tail" evidence="12">
    <location>
        <begin position="188"/>
        <end position="647"/>
    </location>
</feature>
<evidence type="ECO:0000313" key="17">
    <source>
        <dbReference type="Proteomes" id="UP001168821"/>
    </source>
</evidence>
<dbReference type="GO" id="GO:0030286">
    <property type="term" value="C:dynein complex"/>
    <property type="evidence" value="ECO:0007669"/>
    <property type="project" value="UniProtKB-KW"/>
</dbReference>
<dbReference type="PANTHER" id="PTHR45703:SF22">
    <property type="entry name" value="DYNEIN CYTOPLASMIC 2 HEAVY CHAIN 1"/>
    <property type="match status" value="1"/>
</dbReference>
<dbReference type="GO" id="GO:0005524">
    <property type="term" value="F:ATP binding"/>
    <property type="evidence" value="ECO:0007669"/>
    <property type="project" value="UniProtKB-KW"/>
</dbReference>
<dbReference type="GO" id="GO:0007018">
    <property type="term" value="P:microtubule-based movement"/>
    <property type="evidence" value="ECO:0007669"/>
    <property type="project" value="InterPro"/>
</dbReference>
<dbReference type="Pfam" id="PF08393">
    <property type="entry name" value="DHC_N2"/>
    <property type="match status" value="1"/>
</dbReference>
<evidence type="ECO:0000256" key="6">
    <source>
        <dbReference type="ARBA" id="ARBA00022840"/>
    </source>
</evidence>
<evidence type="ECO:0000256" key="2">
    <source>
        <dbReference type="ARBA" id="ARBA00008887"/>
    </source>
</evidence>
<dbReference type="Gene3D" id="3.20.180.20">
    <property type="entry name" value="Dynein heavy chain, N-terminal domain 2"/>
    <property type="match status" value="1"/>
</dbReference>
<feature type="domain" description="Dynein heavy chain linker" evidence="13">
    <location>
        <begin position="1090"/>
        <end position="1489"/>
    </location>
</feature>
<keyword evidence="5" id="KW-0547">Nucleotide-binding</keyword>
<dbReference type="InterPro" id="IPR042228">
    <property type="entry name" value="Dynein_linker_3"/>
</dbReference>
<keyword evidence="7" id="KW-0243">Dynein</keyword>
<keyword evidence="17" id="KW-1185">Reference proteome</keyword>
<dbReference type="PANTHER" id="PTHR45703">
    <property type="entry name" value="DYNEIN HEAVY CHAIN"/>
    <property type="match status" value="1"/>
</dbReference>
<comment type="caution">
    <text evidence="16">The sequence shown here is derived from an EMBL/GenBank/DDBJ whole genome shotgun (WGS) entry which is preliminary data.</text>
</comment>
<keyword evidence="9" id="KW-0505">Motor protein</keyword>
<evidence type="ECO:0000256" key="8">
    <source>
        <dbReference type="ARBA" id="ARBA00023054"/>
    </source>
</evidence>
<dbReference type="Pfam" id="PF08385">
    <property type="entry name" value="DHC_N1"/>
    <property type="match status" value="1"/>
</dbReference>
<evidence type="ECO:0000256" key="3">
    <source>
        <dbReference type="ARBA" id="ARBA00022490"/>
    </source>
</evidence>
<evidence type="ECO:0000256" key="5">
    <source>
        <dbReference type="ARBA" id="ARBA00022741"/>
    </source>
</evidence>
<dbReference type="GO" id="GO:0051959">
    <property type="term" value="F:dynein light intermediate chain binding"/>
    <property type="evidence" value="ECO:0007669"/>
    <property type="project" value="InterPro"/>
</dbReference>
<dbReference type="FunFam" id="3.40.50.300:FF:000071">
    <property type="entry name" value="Cytoplasmic dynein heavy chain 1"/>
    <property type="match status" value="1"/>
</dbReference>
<dbReference type="SUPFAM" id="SSF52540">
    <property type="entry name" value="P-loop containing nucleoside triphosphate hydrolases"/>
    <property type="match status" value="2"/>
</dbReference>
<keyword evidence="4" id="KW-0493">Microtubule</keyword>
<protein>
    <recommendedName>
        <fullName evidence="18">Cytoplasmic dynein 2 heavy chain 1</fullName>
    </recommendedName>
</protein>
<keyword evidence="8 11" id="KW-0175">Coiled coil</keyword>
<dbReference type="GO" id="GO:0045505">
    <property type="term" value="F:dynein intermediate chain binding"/>
    <property type="evidence" value="ECO:0007669"/>
    <property type="project" value="InterPro"/>
</dbReference>
<dbReference type="Gene3D" id="3.40.50.300">
    <property type="entry name" value="P-loop containing nucleotide triphosphate hydrolases"/>
    <property type="match status" value="3"/>
</dbReference>
<gene>
    <name evidence="16" type="ORF">Zmor_009890</name>
</gene>
<dbReference type="InterPro" id="IPR042222">
    <property type="entry name" value="Dynein_2_N"/>
</dbReference>
<dbReference type="Pfam" id="PF12774">
    <property type="entry name" value="AAA_6"/>
    <property type="match status" value="1"/>
</dbReference>
<dbReference type="FunFam" id="3.20.180.20:FF:000002">
    <property type="entry name" value="Cytoplasmic dynein heavy chain 1"/>
    <property type="match status" value="1"/>
</dbReference>
<dbReference type="GO" id="GO:0005874">
    <property type="term" value="C:microtubule"/>
    <property type="evidence" value="ECO:0007669"/>
    <property type="project" value="UniProtKB-KW"/>
</dbReference>
<reference evidence="16" key="1">
    <citation type="journal article" date="2023" name="G3 (Bethesda)">
        <title>Whole genome assemblies of Zophobas morio and Tenebrio molitor.</title>
        <authorList>
            <person name="Kaur S."/>
            <person name="Stinson S.A."/>
            <person name="diCenzo G.C."/>
        </authorList>
    </citation>
    <scope>NUCLEOTIDE SEQUENCE</scope>
    <source>
        <strain evidence="16">QUZm001</strain>
    </source>
</reference>
<accession>A0AA38MJ26</accession>
<dbReference type="EMBL" id="JALNTZ010000003">
    <property type="protein sequence ID" value="KAJ3658132.1"/>
    <property type="molecule type" value="Genomic_DNA"/>
</dbReference>
<sequence>MTDFNKKFIIKAAECHLGASLSEETWDKDIRGLDDVDGFLGDPNKLILYAFIEELNDRKKIKFVDQIEHARDNKIVVFSKNKPSVLTDDNIFGSLQITSVSGPPTLALYHTLNNVFTPLLMQTSSPEIQRHVANLQADLRSTLLSSTNEDDISYSNLISTNVVESLENEVEYWDNISRSSKNRLSRSNAASFSDILRPISKDFSIIEALPLNEVEELLENAHGKLDDLWRHEPQPYPAERMTHLMDLIAKDVKRSISKQLSDCDIWTDNYTTVAEILTQCIAIGERWLKSCKQLTQIFWPNYSSNMWKEEMYEPPDLVKLVDRLREILNIQTLLRQLTRLLTPQEQEELKTNDMFKDFKNLNIFEFGQYSTNLWLKVCKQFEYLLQPAEEKVAIKLKKQLSSIDANTRQLLHEFTRYSALISRPILKQTLLAERQHLLNSLYDYVRHLQSQSTSENTLYTRYDTPQVVADVIIAKQLEAKANEVLQTSQKLLEDLKGFESLQQMVTELLKDLKQQHAELFDSWTSEISSLIKEGVLTLKESDPVVQFSKDNKLMRVNYSDRLVTLISEVRQFKALGYHIPSHIDQTSEHAKEFMKLARVLEQIANFHNTIGSRMIKSQRPMMLASALELSRLVQEEKVVSWEDTKSVEKYVDTLKSAVEKLSKENNLLASYYYQIMDKIKSLEDVDLIKDYSKWKDATKYMRNIMSQVEEKGFKNMQTWKVDVDTNLCTVLEKQYIRSLDTLHLYLPEIYTDIIYRKSELQFSPNQTVLMEKYQHQLKKFLDIPKSFRGVSENSDHNMFADIVGRSQKDLEKVNKHTEDLFEQLGNVLKHWQSWLQLDSLDVSKLTSWQHWDLHFRASKTFGQEIAKLPSTEERVGCFLIGLSRLRSDLESHNRSYWDQLVLSLKDSIAQDVVKLQNYVDPSTAILTKQPVTLEEVGESGAAHANILKQRAEMEECYNQMIQKSQTLSSWTREQVDSVNRLKGAWERLQSLLENHQHIIAKQMATIKTTLNIESENLDKEIERFSAKWEQIKPKPHTGQIADQNIDELHKQLTGIKEKKEQWHELMLKKEKLFADYDKFDIEKPEFVLVEELEADLNREEKSWTLFEEFYNELEGLTNEDWIVFRKKIYRFDDFMSTWQTKLKNASQGGDLEMRILQEIHKFEGMVGCLKYVKGEDFTDKHWMDVFSLLQMPLKPLDDLKFKNFLDVSDKLTSSVKELQAICKKAASEIVVRQALAELDQWDVQARFILTVHTDSRSKNVKLVKDFKEILSKIGDNQSLLQSVKNSADYESFSERASLWENKLAVLDQNLSLLAQIQRKWVYLEPIFGSGTLIQEKSRFDKIDKDFHHVLIFIEKDPRVSSLCRYPNLSAILKNLQDQLNRCQKSLDNFLMEKRNKFPRFLFLGDDDLLEVVGQSSKEQVIQAHLKKLFAGINTIQLNDDGSKIIAMCSLQDEVVPLANPININRPVEDWLNSLVKEMQSTLKELLVECLSEGQNADPLKYPSQILCLADNITFTLKVEQAVANMTLPPLLAYYKAQLTHYSSLELSAGEETSFASMNLSKNDDNNTLELKLKALLLDTIHHIDVLGELLDVNVTKVTDWVWQKQLRFYSNSTGEVTVKMANARMDYAYEYLGNSPKLVRTPLTDRCFLTLTQGMHLGMGGNPYGPAGTGKTESVKALGGLLGRQVLVFNCDEGIDAASMGRILSGLVRSGAWGCFDEFNRLDEATLSAVSMQIQPIQIALRTNQAKLILLDQEIVVNKHCGIFVTLNPAGGSYGGRNKLPDNLKQLFRPVVMTHPDHEQIARTLLHCDGYANADIIGKKLIEIFDSSSKLLSKQQHYDWGLRAIRTILTGCGRALKLHRKKTEEAEGNQLFVELTLVVKVLRMDTLSKLTFSDSVKFDGLIKDVFKDVVVEDMGNEILVKALEESCQELTLAVNQRQIDKCLELYEQLKQRMGVAIVGPPSSGKTSVRNLLFQALHKMGKTLKQHVFNPKSMQKTELLGQIDLDTRQWCEGVLTLYSLQVTSEPSDTWSWIVCDGNIDPEWVEALNSVLDDNRLLSLPSGWRVQFGPNVNFIFETHDLSHASPATISRMGIVLLSEEDLDLNSYINNYVKTQPEEFETLLGSYINDYFLRSVQWVCNEGEIGISCSKIAVAKTGLSQLFEVGSKSQFAVALINGLGQQLQCDFRELFAQQIYDWMGEVPPPMLLKSRYNSDRDMIDTYYTNPNMSIDVATRKIPLVLTGDISKALDALRTWLLPENEQNFLLVGPHGSAKSLILEYLVKERSDMELATVHCSANLLPSYVINKISQLCIVVNTNKGKVYKPKKGNLLLYFKNLHLLKPDK</sequence>
<keyword evidence="10" id="KW-0206">Cytoskeleton</keyword>
<dbReference type="Proteomes" id="UP001168821">
    <property type="component" value="Unassembled WGS sequence"/>
</dbReference>
<evidence type="ECO:0008006" key="18">
    <source>
        <dbReference type="Google" id="ProtNLM"/>
    </source>
</evidence>
<name>A0AA38MJ26_9CUCU</name>
<dbReference type="Gene3D" id="1.20.58.1120">
    <property type="match status" value="1"/>
</dbReference>
<keyword evidence="3" id="KW-0963">Cytoplasm</keyword>
<comment type="similarity">
    <text evidence="2">Belongs to the dynein heavy chain family.</text>
</comment>
<dbReference type="InterPro" id="IPR027417">
    <property type="entry name" value="P-loop_NTPase"/>
</dbReference>
<evidence type="ECO:0000256" key="10">
    <source>
        <dbReference type="ARBA" id="ARBA00023212"/>
    </source>
</evidence>
<keyword evidence="6" id="KW-0067">ATP-binding</keyword>
<evidence type="ECO:0000256" key="11">
    <source>
        <dbReference type="SAM" id="Coils"/>
    </source>
</evidence>
<dbReference type="Pfam" id="PF21264">
    <property type="entry name" value="DYNC2H1_AAA_dom"/>
    <property type="match status" value="1"/>
</dbReference>
<dbReference type="InterPro" id="IPR026983">
    <property type="entry name" value="DHC"/>
</dbReference>
<evidence type="ECO:0000259" key="12">
    <source>
        <dbReference type="Pfam" id="PF08385"/>
    </source>
</evidence>
<organism evidence="16 17">
    <name type="scientific">Zophobas morio</name>
    <dbReference type="NCBI Taxonomy" id="2755281"/>
    <lineage>
        <taxon>Eukaryota</taxon>
        <taxon>Metazoa</taxon>
        <taxon>Ecdysozoa</taxon>
        <taxon>Arthropoda</taxon>
        <taxon>Hexapoda</taxon>
        <taxon>Insecta</taxon>
        <taxon>Pterygota</taxon>
        <taxon>Neoptera</taxon>
        <taxon>Endopterygota</taxon>
        <taxon>Coleoptera</taxon>
        <taxon>Polyphaga</taxon>
        <taxon>Cucujiformia</taxon>
        <taxon>Tenebrionidae</taxon>
        <taxon>Zophobas</taxon>
    </lineage>
</organism>
<comment type="subcellular location">
    <subcellularLocation>
        <location evidence="1">Cytoplasm</location>
        <location evidence="1">Cytoskeleton</location>
    </subcellularLocation>
</comment>
<evidence type="ECO:0000259" key="15">
    <source>
        <dbReference type="Pfam" id="PF21264"/>
    </source>
</evidence>
<proteinExistence type="inferred from homology"/>
<evidence type="ECO:0000313" key="16">
    <source>
        <dbReference type="EMBL" id="KAJ3658132.1"/>
    </source>
</evidence>
<dbReference type="Gene3D" id="1.20.140.100">
    <property type="entry name" value="Dynein heavy chain, N-terminal domain 2"/>
    <property type="match status" value="1"/>
</dbReference>
<feature type="domain" description="Cytoplasmic dynein 2 heavy chain 1 AAA+ ATPase" evidence="15">
    <location>
        <begin position="2101"/>
        <end position="2195"/>
    </location>
</feature>
<feature type="domain" description="Dynein heavy chain hydrolytic ATP-binding dynein motor region" evidence="14">
    <location>
        <begin position="1627"/>
        <end position="1966"/>
    </location>
</feature>
<evidence type="ECO:0000256" key="4">
    <source>
        <dbReference type="ARBA" id="ARBA00022701"/>
    </source>
</evidence>
<evidence type="ECO:0000259" key="14">
    <source>
        <dbReference type="Pfam" id="PF12774"/>
    </source>
</evidence>
<evidence type="ECO:0000259" key="13">
    <source>
        <dbReference type="Pfam" id="PF08393"/>
    </source>
</evidence>
<dbReference type="InterPro" id="IPR049400">
    <property type="entry name" value="DYNC2H1_AAA_dom"/>
</dbReference>
<dbReference type="InterPro" id="IPR013594">
    <property type="entry name" value="Dynein_heavy_tail"/>
</dbReference>
<dbReference type="InterPro" id="IPR035699">
    <property type="entry name" value="AAA_6"/>
</dbReference>
<evidence type="ECO:0000256" key="1">
    <source>
        <dbReference type="ARBA" id="ARBA00004245"/>
    </source>
</evidence>
<evidence type="ECO:0000256" key="7">
    <source>
        <dbReference type="ARBA" id="ARBA00023017"/>
    </source>
</evidence>